<keyword evidence="2" id="KW-1185">Reference proteome</keyword>
<comment type="caution">
    <text evidence="1">The sequence shown here is derived from an EMBL/GenBank/DDBJ whole genome shotgun (WGS) entry which is preliminary data.</text>
</comment>
<dbReference type="Proteomes" id="UP000805193">
    <property type="component" value="Unassembled WGS sequence"/>
</dbReference>
<proteinExistence type="predicted"/>
<organism evidence="1 2">
    <name type="scientific">Ixodes persulcatus</name>
    <name type="common">Taiga tick</name>
    <dbReference type="NCBI Taxonomy" id="34615"/>
    <lineage>
        <taxon>Eukaryota</taxon>
        <taxon>Metazoa</taxon>
        <taxon>Ecdysozoa</taxon>
        <taxon>Arthropoda</taxon>
        <taxon>Chelicerata</taxon>
        <taxon>Arachnida</taxon>
        <taxon>Acari</taxon>
        <taxon>Parasitiformes</taxon>
        <taxon>Ixodida</taxon>
        <taxon>Ixodoidea</taxon>
        <taxon>Ixodidae</taxon>
        <taxon>Ixodinae</taxon>
        <taxon>Ixodes</taxon>
    </lineage>
</organism>
<reference evidence="1 2" key="1">
    <citation type="journal article" date="2020" name="Cell">
        <title>Large-Scale Comparative Analyses of Tick Genomes Elucidate Their Genetic Diversity and Vector Capacities.</title>
        <authorList>
            <consortium name="Tick Genome and Microbiome Consortium (TIGMIC)"/>
            <person name="Jia N."/>
            <person name="Wang J."/>
            <person name="Shi W."/>
            <person name="Du L."/>
            <person name="Sun Y."/>
            <person name="Zhan W."/>
            <person name="Jiang J.F."/>
            <person name="Wang Q."/>
            <person name="Zhang B."/>
            <person name="Ji P."/>
            <person name="Bell-Sakyi L."/>
            <person name="Cui X.M."/>
            <person name="Yuan T.T."/>
            <person name="Jiang B.G."/>
            <person name="Yang W.F."/>
            <person name="Lam T.T."/>
            <person name="Chang Q.C."/>
            <person name="Ding S.J."/>
            <person name="Wang X.J."/>
            <person name="Zhu J.G."/>
            <person name="Ruan X.D."/>
            <person name="Zhao L."/>
            <person name="Wei J.T."/>
            <person name="Ye R.Z."/>
            <person name="Que T.C."/>
            <person name="Du C.H."/>
            <person name="Zhou Y.H."/>
            <person name="Cheng J.X."/>
            <person name="Dai P.F."/>
            <person name="Guo W.B."/>
            <person name="Han X.H."/>
            <person name="Huang E.J."/>
            <person name="Li L.F."/>
            <person name="Wei W."/>
            <person name="Gao Y.C."/>
            <person name="Liu J.Z."/>
            <person name="Shao H.Z."/>
            <person name="Wang X."/>
            <person name="Wang C.C."/>
            <person name="Yang T.C."/>
            <person name="Huo Q.B."/>
            <person name="Li W."/>
            <person name="Chen H.Y."/>
            <person name="Chen S.E."/>
            <person name="Zhou L.G."/>
            <person name="Ni X.B."/>
            <person name="Tian J.H."/>
            <person name="Sheng Y."/>
            <person name="Liu T."/>
            <person name="Pan Y.S."/>
            <person name="Xia L.Y."/>
            <person name="Li J."/>
            <person name="Zhao F."/>
            <person name="Cao W.C."/>
        </authorList>
    </citation>
    <scope>NUCLEOTIDE SEQUENCE [LARGE SCALE GENOMIC DNA]</scope>
    <source>
        <strain evidence="1">Iper-2018</strain>
    </source>
</reference>
<feature type="non-terminal residue" evidence="1">
    <location>
        <position position="1"/>
    </location>
</feature>
<feature type="non-terminal residue" evidence="1">
    <location>
        <position position="55"/>
    </location>
</feature>
<sequence>FLVTTAIQSWQTKDFKIQDLLSKISVKLNIPPFLSRGHFTEEEVQETEEITSLRI</sequence>
<protein>
    <submittedName>
        <fullName evidence="1">Uncharacterized protein</fullName>
    </submittedName>
</protein>
<accession>A0AC60NZF4</accession>
<name>A0AC60NZF4_IXOPE</name>
<dbReference type="EMBL" id="JABSTQ010011346">
    <property type="protein sequence ID" value="KAG0412456.1"/>
    <property type="molecule type" value="Genomic_DNA"/>
</dbReference>
<evidence type="ECO:0000313" key="2">
    <source>
        <dbReference type="Proteomes" id="UP000805193"/>
    </source>
</evidence>
<evidence type="ECO:0000313" key="1">
    <source>
        <dbReference type="EMBL" id="KAG0412456.1"/>
    </source>
</evidence>
<gene>
    <name evidence="1" type="ORF">HPB47_010411</name>
</gene>